<feature type="region of interest" description="Disordered" evidence="1">
    <location>
        <begin position="44"/>
        <end position="72"/>
    </location>
</feature>
<proteinExistence type="predicted"/>
<dbReference type="Proteomes" id="UP000267029">
    <property type="component" value="Unassembled WGS sequence"/>
</dbReference>
<feature type="compositionally biased region" description="Polar residues" evidence="1">
    <location>
        <begin position="58"/>
        <end position="71"/>
    </location>
</feature>
<protein>
    <submittedName>
        <fullName evidence="2">Uncharacterized protein</fullName>
    </submittedName>
</protein>
<evidence type="ECO:0000256" key="1">
    <source>
        <dbReference type="SAM" id="MobiDB-lite"/>
    </source>
</evidence>
<organism evidence="2 3">
    <name type="scientific">Mesocestoides corti</name>
    <name type="common">Flatworm</name>
    <dbReference type="NCBI Taxonomy" id="53468"/>
    <lineage>
        <taxon>Eukaryota</taxon>
        <taxon>Metazoa</taxon>
        <taxon>Spiralia</taxon>
        <taxon>Lophotrochozoa</taxon>
        <taxon>Platyhelminthes</taxon>
        <taxon>Cestoda</taxon>
        <taxon>Eucestoda</taxon>
        <taxon>Cyclophyllidea</taxon>
        <taxon>Mesocestoididae</taxon>
        <taxon>Mesocestoides</taxon>
    </lineage>
</organism>
<accession>A0A0R3UJ23</accession>
<evidence type="ECO:0000313" key="3">
    <source>
        <dbReference type="Proteomes" id="UP000267029"/>
    </source>
</evidence>
<evidence type="ECO:0000313" key="2">
    <source>
        <dbReference type="EMBL" id="VDD81474.1"/>
    </source>
</evidence>
<reference evidence="2 3" key="1">
    <citation type="submission" date="2018-10" db="EMBL/GenBank/DDBJ databases">
        <authorList>
            <consortium name="Pathogen Informatics"/>
        </authorList>
    </citation>
    <scope>NUCLEOTIDE SEQUENCE [LARGE SCALE GENOMIC DNA]</scope>
</reference>
<dbReference type="EMBL" id="UXSR01005370">
    <property type="protein sequence ID" value="VDD81474.1"/>
    <property type="molecule type" value="Genomic_DNA"/>
</dbReference>
<name>A0A0R3UJ23_MESCO</name>
<keyword evidence="3" id="KW-1185">Reference proteome</keyword>
<sequence length="180" mass="20455">MSEEDFENENDVPPRIFINNLNNYLSRNLAVHLATCKPGQTVDVEDGFEGGDMAGDKGNQNESDLPSQQKPSGYRIVGTVSQPGAEIPKFVETILNYEDRRDFYEHIFECDCIIYDITSDQSQLDEALWVASSIAQDYARIPTKKVFLLITHLLSWLDSKTDSQVRTHLAVTASLRRRKR</sequence>
<dbReference type="OrthoDB" id="417678at2759"/>
<gene>
    <name evidence="2" type="ORF">MCOS_LOCUS7477</name>
</gene>
<dbReference type="AlphaFoldDB" id="A0A0R3UJ23"/>
<dbReference type="STRING" id="53468.A0A0R3UJ23"/>